<comment type="similarity">
    <text evidence="6">Belongs to the TRAFAC class dynamin-like GTPase superfamily. GB1/RHD3 GTPase family.</text>
</comment>
<evidence type="ECO:0000256" key="6">
    <source>
        <dbReference type="PROSITE-ProRule" id="PRU01052"/>
    </source>
</evidence>
<dbReference type="GeneID" id="18933812"/>
<accession>F4SD40</accession>
<dbReference type="GO" id="GO:0016320">
    <property type="term" value="P:endoplasmic reticulum membrane fusion"/>
    <property type="evidence" value="ECO:0007669"/>
    <property type="project" value="TreeGrafter"/>
</dbReference>
<evidence type="ECO:0000256" key="5">
    <source>
        <dbReference type="ARBA" id="ARBA00023136"/>
    </source>
</evidence>
<proteinExistence type="inferred from homology"/>
<dbReference type="EMBL" id="GL883235">
    <property type="protein sequence ID" value="EGF97434.1"/>
    <property type="molecule type" value="Genomic_DNA"/>
</dbReference>
<dbReference type="Proteomes" id="UP000001072">
    <property type="component" value="Unassembled WGS sequence"/>
</dbReference>
<evidence type="ECO:0000256" key="1">
    <source>
        <dbReference type="ARBA" id="ARBA00022741"/>
    </source>
</evidence>
<dbReference type="GO" id="GO:0005783">
    <property type="term" value="C:endoplasmic reticulum"/>
    <property type="evidence" value="ECO:0007669"/>
    <property type="project" value="TreeGrafter"/>
</dbReference>
<dbReference type="OrthoDB" id="1597724at2759"/>
<dbReference type="VEuPathDB" id="FungiDB:MELLADRAFT_85358"/>
<dbReference type="InterPro" id="IPR008803">
    <property type="entry name" value="RHD3/Sey1"/>
</dbReference>
<name>F4SD40_MELLP</name>
<keyword evidence="9" id="KW-1185">Reference proteome</keyword>
<reference evidence="9" key="1">
    <citation type="journal article" date="2011" name="Proc. Natl. Acad. Sci. U.S.A.">
        <title>Obligate biotrophy features unraveled by the genomic analysis of rust fungi.</title>
        <authorList>
            <person name="Duplessis S."/>
            <person name="Cuomo C.A."/>
            <person name="Lin Y.-C."/>
            <person name="Aerts A."/>
            <person name="Tisserant E."/>
            <person name="Veneault-Fourrey C."/>
            <person name="Joly D.L."/>
            <person name="Hacquard S."/>
            <person name="Amselem J."/>
            <person name="Cantarel B.L."/>
            <person name="Chiu R."/>
            <person name="Coutinho P.M."/>
            <person name="Feau N."/>
            <person name="Field M."/>
            <person name="Frey P."/>
            <person name="Gelhaye E."/>
            <person name="Goldberg J."/>
            <person name="Grabherr M.G."/>
            <person name="Kodira C.D."/>
            <person name="Kohler A."/>
            <person name="Kuees U."/>
            <person name="Lindquist E.A."/>
            <person name="Lucas S.M."/>
            <person name="Mago R."/>
            <person name="Mauceli E."/>
            <person name="Morin E."/>
            <person name="Murat C."/>
            <person name="Pangilinan J.L."/>
            <person name="Park R."/>
            <person name="Pearson M."/>
            <person name="Quesneville H."/>
            <person name="Rouhier N."/>
            <person name="Sakthikumar S."/>
            <person name="Salamov A.A."/>
            <person name="Schmutz J."/>
            <person name="Selles B."/>
            <person name="Shapiro H."/>
            <person name="Tanguay P."/>
            <person name="Tuskan G.A."/>
            <person name="Henrissat B."/>
            <person name="Van de Peer Y."/>
            <person name="Rouze P."/>
            <person name="Ellis J.G."/>
            <person name="Dodds P.N."/>
            <person name="Schein J.E."/>
            <person name="Zhong S."/>
            <person name="Hamelin R.C."/>
            <person name="Grigoriev I.V."/>
            <person name="Szabo L.J."/>
            <person name="Martin F."/>
        </authorList>
    </citation>
    <scope>NUCLEOTIDE SEQUENCE [LARGE SCALE GENOMIC DNA]</scope>
    <source>
        <strain evidence="9">98AG31 / pathotype 3-4-7</strain>
    </source>
</reference>
<dbReference type="STRING" id="747676.F4SD40"/>
<keyword evidence="5" id="KW-0472">Membrane</keyword>
<evidence type="ECO:0000256" key="2">
    <source>
        <dbReference type="ARBA" id="ARBA00022801"/>
    </source>
</evidence>
<dbReference type="Gene3D" id="3.40.50.300">
    <property type="entry name" value="P-loop containing nucleotide triphosphate hydrolases"/>
    <property type="match status" value="1"/>
</dbReference>
<dbReference type="PANTHER" id="PTHR45923">
    <property type="entry name" value="PROTEIN SEY1"/>
    <property type="match status" value="1"/>
</dbReference>
<dbReference type="InterPro" id="IPR027417">
    <property type="entry name" value="P-loop_NTPase"/>
</dbReference>
<dbReference type="KEGG" id="mlr:MELLADRAFT_85358"/>
<gene>
    <name evidence="8" type="ORF">MELLADRAFT_85358</name>
</gene>
<keyword evidence="2" id="KW-0378">Hydrolase</keyword>
<dbReference type="Pfam" id="PF05879">
    <property type="entry name" value="RHD3_GTPase"/>
    <property type="match status" value="1"/>
</dbReference>
<protein>
    <recommendedName>
        <fullName evidence="7">GB1/RHD3-type G domain-containing protein</fullName>
    </recommendedName>
</protein>
<evidence type="ECO:0000313" key="9">
    <source>
        <dbReference type="Proteomes" id="UP000001072"/>
    </source>
</evidence>
<keyword evidence="1" id="KW-0547">Nucleotide-binding</keyword>
<dbReference type="SUPFAM" id="SSF52540">
    <property type="entry name" value="P-loop containing nucleoside triphosphate hydrolases"/>
    <property type="match status" value="1"/>
</dbReference>
<evidence type="ECO:0000313" key="8">
    <source>
        <dbReference type="EMBL" id="EGF97434.1"/>
    </source>
</evidence>
<evidence type="ECO:0000256" key="4">
    <source>
        <dbReference type="ARBA" id="ARBA00023134"/>
    </source>
</evidence>
<keyword evidence="4" id="KW-0342">GTP-binding</keyword>
<dbReference type="AlphaFoldDB" id="F4SD40"/>
<dbReference type="RefSeq" id="XP_007419292.1">
    <property type="nucleotide sequence ID" value="XM_007419230.1"/>
</dbReference>
<evidence type="ECO:0000256" key="3">
    <source>
        <dbReference type="ARBA" id="ARBA00022824"/>
    </source>
</evidence>
<organism evidence="9">
    <name type="scientific">Melampsora larici-populina (strain 98AG31 / pathotype 3-4-7)</name>
    <name type="common">Poplar leaf rust fungus</name>
    <dbReference type="NCBI Taxonomy" id="747676"/>
    <lineage>
        <taxon>Eukaryota</taxon>
        <taxon>Fungi</taxon>
        <taxon>Dikarya</taxon>
        <taxon>Basidiomycota</taxon>
        <taxon>Pucciniomycotina</taxon>
        <taxon>Pucciniomycetes</taxon>
        <taxon>Pucciniales</taxon>
        <taxon>Melampsoraceae</taxon>
        <taxon>Melampsora</taxon>
    </lineage>
</organism>
<dbReference type="GO" id="GO:0003924">
    <property type="term" value="F:GTPase activity"/>
    <property type="evidence" value="ECO:0007669"/>
    <property type="project" value="TreeGrafter"/>
</dbReference>
<evidence type="ECO:0000259" key="7">
    <source>
        <dbReference type="PROSITE" id="PS51715"/>
    </source>
</evidence>
<dbReference type="PANTHER" id="PTHR45923:SF2">
    <property type="entry name" value="PROTEIN SEY1"/>
    <property type="match status" value="1"/>
</dbReference>
<dbReference type="eggNOG" id="KOG2203">
    <property type="taxonomic scope" value="Eukaryota"/>
</dbReference>
<sequence length="84" mass="9429">MAQNGIQNHMTERLQVIGEEQRFTTDLSSSIENWGLLEKGFNYDLVAVFGSQSSGKSTLLNRVFGTTFEVMDEADRRQTTKGLP</sequence>
<dbReference type="PROSITE" id="PS51715">
    <property type="entry name" value="G_GB1_RHD3"/>
    <property type="match status" value="1"/>
</dbReference>
<dbReference type="InParanoid" id="F4SD40"/>
<feature type="domain" description="GB1/RHD3-type G" evidence="7">
    <location>
        <begin position="40"/>
        <end position="84"/>
    </location>
</feature>
<dbReference type="InterPro" id="IPR030386">
    <property type="entry name" value="G_GB1_RHD3_dom"/>
</dbReference>
<dbReference type="HOGENOM" id="CLU_2527947_0_0_1"/>
<keyword evidence="3" id="KW-0256">Endoplasmic reticulum</keyword>
<dbReference type="GO" id="GO:0005525">
    <property type="term" value="F:GTP binding"/>
    <property type="evidence" value="ECO:0007669"/>
    <property type="project" value="UniProtKB-KW"/>
</dbReference>